<organism evidence="5 6">
    <name type="scientific">Ornithinibacillus salinisoli</name>
    <dbReference type="NCBI Taxonomy" id="1848459"/>
    <lineage>
        <taxon>Bacteria</taxon>
        <taxon>Bacillati</taxon>
        <taxon>Bacillota</taxon>
        <taxon>Bacilli</taxon>
        <taxon>Bacillales</taxon>
        <taxon>Bacillaceae</taxon>
        <taxon>Ornithinibacillus</taxon>
    </lineage>
</organism>
<dbReference type="PROSITE" id="PS01031">
    <property type="entry name" value="SHSP"/>
    <property type="match status" value="1"/>
</dbReference>
<dbReference type="CDD" id="cd06464">
    <property type="entry name" value="ACD_sHsps-like"/>
    <property type="match status" value="1"/>
</dbReference>
<feature type="domain" description="SHSP" evidence="4">
    <location>
        <begin position="51"/>
        <end position="166"/>
    </location>
</feature>
<gene>
    <name evidence="5" type="ORF">ACFSJF_04515</name>
</gene>
<evidence type="ECO:0000313" key="6">
    <source>
        <dbReference type="Proteomes" id="UP001597383"/>
    </source>
</evidence>
<accession>A0ABW4VWA8</accession>
<dbReference type="Pfam" id="PF00011">
    <property type="entry name" value="HSP20"/>
    <property type="match status" value="1"/>
</dbReference>
<evidence type="ECO:0000256" key="3">
    <source>
        <dbReference type="SAM" id="MobiDB-lite"/>
    </source>
</evidence>
<reference evidence="6" key="1">
    <citation type="journal article" date="2019" name="Int. J. Syst. Evol. Microbiol.">
        <title>The Global Catalogue of Microorganisms (GCM) 10K type strain sequencing project: providing services to taxonomists for standard genome sequencing and annotation.</title>
        <authorList>
            <consortium name="The Broad Institute Genomics Platform"/>
            <consortium name="The Broad Institute Genome Sequencing Center for Infectious Disease"/>
            <person name="Wu L."/>
            <person name="Ma J."/>
        </authorList>
    </citation>
    <scope>NUCLEOTIDE SEQUENCE [LARGE SCALE GENOMIC DNA]</scope>
    <source>
        <strain evidence="6">R28</strain>
    </source>
</reference>
<protein>
    <submittedName>
        <fullName evidence="5">Hsp20/alpha crystallin family protein</fullName>
    </submittedName>
</protein>
<evidence type="ECO:0000313" key="5">
    <source>
        <dbReference type="EMBL" id="MFD2043537.1"/>
    </source>
</evidence>
<dbReference type="Gene3D" id="2.60.40.790">
    <property type="match status" value="1"/>
</dbReference>
<feature type="region of interest" description="Disordered" evidence="3">
    <location>
        <begin position="32"/>
        <end position="56"/>
    </location>
</feature>
<dbReference type="InterPro" id="IPR008978">
    <property type="entry name" value="HSP20-like_chaperone"/>
</dbReference>
<evidence type="ECO:0000259" key="4">
    <source>
        <dbReference type="PROSITE" id="PS01031"/>
    </source>
</evidence>
<dbReference type="RefSeq" id="WP_377555263.1">
    <property type="nucleotide sequence ID" value="NZ_JBHUHQ010000009.1"/>
</dbReference>
<keyword evidence="6" id="KW-1185">Reference proteome</keyword>
<name>A0ABW4VWA8_9BACI</name>
<proteinExistence type="inferred from homology"/>
<evidence type="ECO:0000256" key="1">
    <source>
        <dbReference type="PROSITE-ProRule" id="PRU00285"/>
    </source>
</evidence>
<feature type="compositionally biased region" description="Low complexity" evidence="3">
    <location>
        <begin position="40"/>
        <end position="56"/>
    </location>
</feature>
<dbReference type="Proteomes" id="UP001597383">
    <property type="component" value="Unassembled WGS sequence"/>
</dbReference>
<sequence>MNKNWPKKWNEKLPNFLGDDFFSSFDFLENMDEGSENDNDNNTNNNNKNSKSANNSSMNVDMCELENELLLIFRAPGLMLEDVQIDIYDKTLEISGYIQIDYKGFRPLHSELYQGPVFRKVKLPFPCRHDKMSASYHHGYLYVCLHRLIRTKETLKKLDIHDIEKEG</sequence>
<dbReference type="InterPro" id="IPR002068">
    <property type="entry name" value="A-crystallin/Hsp20_dom"/>
</dbReference>
<dbReference type="EMBL" id="JBHUHQ010000009">
    <property type="protein sequence ID" value="MFD2043537.1"/>
    <property type="molecule type" value="Genomic_DNA"/>
</dbReference>
<evidence type="ECO:0000256" key="2">
    <source>
        <dbReference type="RuleBase" id="RU003616"/>
    </source>
</evidence>
<dbReference type="SUPFAM" id="SSF49764">
    <property type="entry name" value="HSP20-like chaperones"/>
    <property type="match status" value="1"/>
</dbReference>
<comment type="caution">
    <text evidence="5">The sequence shown here is derived from an EMBL/GenBank/DDBJ whole genome shotgun (WGS) entry which is preliminary data.</text>
</comment>
<comment type="similarity">
    <text evidence="1 2">Belongs to the small heat shock protein (HSP20) family.</text>
</comment>